<accession>A0A9W3B8L1</accession>
<dbReference type="PRINTS" id="PR00837">
    <property type="entry name" value="V5TPXLIKE"/>
</dbReference>
<dbReference type="OMA" id="AYGENIM"/>
<dbReference type="SUPFAM" id="SSF55797">
    <property type="entry name" value="PR-1-like"/>
    <property type="match status" value="1"/>
</dbReference>
<dbReference type="InterPro" id="IPR001283">
    <property type="entry name" value="CRISP-related"/>
</dbReference>
<dbReference type="CDD" id="cd05382">
    <property type="entry name" value="CAP_GAPR1-like"/>
    <property type="match status" value="1"/>
</dbReference>
<dbReference type="SMART" id="SM00198">
    <property type="entry name" value="SCP"/>
    <property type="match status" value="1"/>
</dbReference>
<dbReference type="FunFam" id="3.40.33.10:FF:000002">
    <property type="entry name" value="Golgi-associated plant pathogenesis-related protein 1"/>
    <property type="match status" value="1"/>
</dbReference>
<dbReference type="InterPro" id="IPR035940">
    <property type="entry name" value="CAP_sf"/>
</dbReference>
<dbReference type="Pfam" id="PF00188">
    <property type="entry name" value="CAP"/>
    <property type="match status" value="1"/>
</dbReference>
<evidence type="ECO:0000313" key="3">
    <source>
        <dbReference type="RefSeq" id="XP_055895783.1"/>
    </source>
</evidence>
<dbReference type="RefSeq" id="XP_055895783.1">
    <property type="nucleotide sequence ID" value="XM_056039808.1"/>
</dbReference>
<dbReference type="InterPro" id="IPR034113">
    <property type="entry name" value="SCP_GAPR1-like"/>
</dbReference>
<evidence type="ECO:0000259" key="1">
    <source>
        <dbReference type="SMART" id="SM00198"/>
    </source>
</evidence>
<dbReference type="Gene3D" id="3.40.33.10">
    <property type="entry name" value="CAP"/>
    <property type="match status" value="1"/>
</dbReference>
<name>A0A9W3B8L1_BIOGL</name>
<feature type="domain" description="SCP" evidence="1">
    <location>
        <begin position="27"/>
        <end position="167"/>
    </location>
</feature>
<dbReference type="GeneID" id="106071202"/>
<protein>
    <submittedName>
        <fullName evidence="3">Golgi-associated plant pathogenesis-related protein 1-like</fullName>
    </submittedName>
</protein>
<proteinExistence type="predicted"/>
<dbReference type="Proteomes" id="UP001165740">
    <property type="component" value="Chromosome 9"/>
</dbReference>
<dbReference type="AlphaFoldDB" id="A0A9W3B8L1"/>
<dbReference type="PROSITE" id="PS01009">
    <property type="entry name" value="CRISP_1"/>
    <property type="match status" value="1"/>
</dbReference>
<sequence length="180" mass="20338">MSFFALLDYLQNGLPPVWKPGIISYQEFADDVVRIHNDYRKKHRAYALRLNDDLCAMTQQWADKLAASEDLAHSENKYKGGRVGENIAMKWASNKAIYKPQEVCDTWYSEVRKYNFGTEPTGPIVTAGHFTQMVWRNSTEIGVGRSQARDGRSIVVVSYFPPGNVAGQFQSNVLPAQETS</sequence>
<dbReference type="PANTHER" id="PTHR10334">
    <property type="entry name" value="CYSTEINE-RICH SECRETORY PROTEIN-RELATED"/>
    <property type="match status" value="1"/>
</dbReference>
<reference evidence="3" key="1">
    <citation type="submission" date="2025-08" db="UniProtKB">
        <authorList>
            <consortium name="RefSeq"/>
        </authorList>
    </citation>
    <scope>IDENTIFICATION</scope>
</reference>
<organism evidence="2 3">
    <name type="scientific">Biomphalaria glabrata</name>
    <name type="common">Bloodfluke planorb</name>
    <name type="synonym">Freshwater snail</name>
    <dbReference type="NCBI Taxonomy" id="6526"/>
    <lineage>
        <taxon>Eukaryota</taxon>
        <taxon>Metazoa</taxon>
        <taxon>Spiralia</taxon>
        <taxon>Lophotrochozoa</taxon>
        <taxon>Mollusca</taxon>
        <taxon>Gastropoda</taxon>
        <taxon>Heterobranchia</taxon>
        <taxon>Euthyneura</taxon>
        <taxon>Panpulmonata</taxon>
        <taxon>Hygrophila</taxon>
        <taxon>Lymnaeoidea</taxon>
        <taxon>Planorbidae</taxon>
        <taxon>Biomphalaria</taxon>
    </lineage>
</organism>
<gene>
    <name evidence="3" type="primary">LOC106071202</name>
</gene>
<dbReference type="InterPro" id="IPR014044">
    <property type="entry name" value="CAP_dom"/>
</dbReference>
<evidence type="ECO:0000313" key="2">
    <source>
        <dbReference type="Proteomes" id="UP001165740"/>
    </source>
</evidence>
<keyword evidence="2" id="KW-1185">Reference proteome</keyword>
<dbReference type="OrthoDB" id="337038at2759"/>
<dbReference type="InterPro" id="IPR018244">
    <property type="entry name" value="Allrgn_V5/Tpx1_CS"/>
</dbReference>
<dbReference type="GO" id="GO:0005576">
    <property type="term" value="C:extracellular region"/>
    <property type="evidence" value="ECO:0007669"/>
    <property type="project" value="InterPro"/>
</dbReference>